<protein>
    <submittedName>
        <fullName evidence="1">Uncharacterized protein</fullName>
    </submittedName>
</protein>
<comment type="caution">
    <text evidence="1">The sequence shown here is derived from an EMBL/GenBank/DDBJ whole genome shotgun (WGS) entry which is preliminary data.</text>
</comment>
<accession>A0ABD2ZMA8</accession>
<dbReference type="EMBL" id="JBJUIK010000008">
    <property type="protein sequence ID" value="KAL3520001.1"/>
    <property type="molecule type" value="Genomic_DNA"/>
</dbReference>
<evidence type="ECO:0000313" key="1">
    <source>
        <dbReference type="EMBL" id="KAL3520001.1"/>
    </source>
</evidence>
<keyword evidence="2" id="KW-1185">Reference proteome</keyword>
<organism evidence="1 2">
    <name type="scientific">Cinchona calisaya</name>
    <dbReference type="NCBI Taxonomy" id="153742"/>
    <lineage>
        <taxon>Eukaryota</taxon>
        <taxon>Viridiplantae</taxon>
        <taxon>Streptophyta</taxon>
        <taxon>Embryophyta</taxon>
        <taxon>Tracheophyta</taxon>
        <taxon>Spermatophyta</taxon>
        <taxon>Magnoliopsida</taxon>
        <taxon>eudicotyledons</taxon>
        <taxon>Gunneridae</taxon>
        <taxon>Pentapetalae</taxon>
        <taxon>asterids</taxon>
        <taxon>lamiids</taxon>
        <taxon>Gentianales</taxon>
        <taxon>Rubiaceae</taxon>
        <taxon>Cinchonoideae</taxon>
        <taxon>Cinchoneae</taxon>
        <taxon>Cinchona</taxon>
    </lineage>
</organism>
<sequence>MGNKRKALNSTTLIESCVVHHPSNKPKIGLDKYRFVSVEAQMFHDELALIAFPCLERGIDFYRSGDDKINTLTALGEARCAFLSDISDRTWYKFVSEDATVGNDTLV</sequence>
<name>A0ABD2ZMA8_9GENT</name>
<dbReference type="Proteomes" id="UP001630127">
    <property type="component" value="Unassembled WGS sequence"/>
</dbReference>
<proteinExistence type="predicted"/>
<gene>
    <name evidence="1" type="ORF">ACH5RR_018150</name>
</gene>
<reference evidence="1 2" key="1">
    <citation type="submission" date="2024-11" db="EMBL/GenBank/DDBJ databases">
        <title>A near-complete genome assembly of Cinchona calisaya.</title>
        <authorList>
            <person name="Lian D.C."/>
            <person name="Zhao X.W."/>
            <person name="Wei L."/>
        </authorList>
    </citation>
    <scope>NUCLEOTIDE SEQUENCE [LARGE SCALE GENOMIC DNA]</scope>
    <source>
        <tissue evidence="1">Nenye</tissue>
    </source>
</reference>
<dbReference type="AlphaFoldDB" id="A0ABD2ZMA8"/>
<evidence type="ECO:0000313" key="2">
    <source>
        <dbReference type="Proteomes" id="UP001630127"/>
    </source>
</evidence>